<dbReference type="Gramene" id="TuG1812G0600003166.01.T01">
    <property type="protein sequence ID" value="TuG1812G0600003166.01.T01.cds393079"/>
    <property type="gene ID" value="TuG1812G0600003166.01"/>
</dbReference>
<reference evidence="2" key="3">
    <citation type="submission" date="2022-06" db="UniProtKB">
        <authorList>
            <consortium name="EnsemblPlants"/>
        </authorList>
    </citation>
    <scope>IDENTIFICATION</scope>
</reference>
<dbReference type="EnsemblPlants" id="TuG1812G0600003166.01.T01">
    <property type="protein sequence ID" value="TuG1812G0600003166.01.T01.cds393079"/>
    <property type="gene ID" value="TuG1812G0600003166.01"/>
</dbReference>
<accession>A0A8R7QVR9</accession>
<keyword evidence="3" id="KW-1185">Reference proteome</keyword>
<sequence>MRSANSRSSTTFCPPSAARRSLSARAPRSSTRFPTRSSRVSLRAASIASRASCDGAAVRDSSHSRLRRSMSARRRSFSPAFRSAFRAACRSCFSSFFFALLESCGGFPSPTTAACPLSAPSAISTRRRRRGSSPGFGEGFGVLRRIWGVYANMIFTVNRPSLTYFEEIRLSRGFTYSTHDSSQKLTPPIAMQRRPDSPTAPPVVQQRPPLSPPARWQLTSVSPAPLASGSSV</sequence>
<dbReference type="Proteomes" id="UP000015106">
    <property type="component" value="Chromosome 6"/>
</dbReference>
<evidence type="ECO:0000313" key="2">
    <source>
        <dbReference type="EnsemblPlants" id="TuG1812G0600003166.01.T01.cds393079"/>
    </source>
</evidence>
<evidence type="ECO:0000313" key="3">
    <source>
        <dbReference type="Proteomes" id="UP000015106"/>
    </source>
</evidence>
<dbReference type="AlphaFoldDB" id="A0A8R7QVR9"/>
<feature type="compositionally biased region" description="Polar residues" evidence="1">
    <location>
        <begin position="217"/>
        <end position="232"/>
    </location>
</feature>
<feature type="region of interest" description="Disordered" evidence="1">
    <location>
        <begin position="178"/>
        <end position="232"/>
    </location>
</feature>
<evidence type="ECO:0000256" key="1">
    <source>
        <dbReference type="SAM" id="MobiDB-lite"/>
    </source>
</evidence>
<feature type="compositionally biased region" description="Low complexity" evidence="1">
    <location>
        <begin position="14"/>
        <end position="37"/>
    </location>
</feature>
<reference evidence="2" key="2">
    <citation type="submission" date="2018-03" db="EMBL/GenBank/DDBJ databases">
        <title>The Triticum urartu genome reveals the dynamic nature of wheat genome evolution.</title>
        <authorList>
            <person name="Ling H."/>
            <person name="Ma B."/>
            <person name="Shi X."/>
            <person name="Liu H."/>
            <person name="Dong L."/>
            <person name="Sun H."/>
            <person name="Cao Y."/>
            <person name="Gao Q."/>
            <person name="Zheng S."/>
            <person name="Li Y."/>
            <person name="Yu Y."/>
            <person name="Du H."/>
            <person name="Qi M."/>
            <person name="Li Y."/>
            <person name="Yu H."/>
            <person name="Cui Y."/>
            <person name="Wang N."/>
            <person name="Chen C."/>
            <person name="Wu H."/>
            <person name="Zhao Y."/>
            <person name="Zhang J."/>
            <person name="Li Y."/>
            <person name="Zhou W."/>
            <person name="Zhang B."/>
            <person name="Hu W."/>
            <person name="Eijk M."/>
            <person name="Tang J."/>
            <person name="Witsenboer H."/>
            <person name="Zhao S."/>
            <person name="Li Z."/>
            <person name="Zhang A."/>
            <person name="Wang D."/>
            <person name="Liang C."/>
        </authorList>
    </citation>
    <scope>NUCLEOTIDE SEQUENCE [LARGE SCALE GENOMIC DNA]</scope>
    <source>
        <strain evidence="2">cv. G1812</strain>
    </source>
</reference>
<protein>
    <submittedName>
        <fullName evidence="2">Uncharacterized protein</fullName>
    </submittedName>
</protein>
<proteinExistence type="predicted"/>
<organism evidence="2 3">
    <name type="scientific">Triticum urartu</name>
    <name type="common">Red wild einkorn</name>
    <name type="synonym">Crithodium urartu</name>
    <dbReference type="NCBI Taxonomy" id="4572"/>
    <lineage>
        <taxon>Eukaryota</taxon>
        <taxon>Viridiplantae</taxon>
        <taxon>Streptophyta</taxon>
        <taxon>Embryophyta</taxon>
        <taxon>Tracheophyta</taxon>
        <taxon>Spermatophyta</taxon>
        <taxon>Magnoliopsida</taxon>
        <taxon>Liliopsida</taxon>
        <taxon>Poales</taxon>
        <taxon>Poaceae</taxon>
        <taxon>BOP clade</taxon>
        <taxon>Pooideae</taxon>
        <taxon>Triticodae</taxon>
        <taxon>Triticeae</taxon>
        <taxon>Triticinae</taxon>
        <taxon>Triticum</taxon>
    </lineage>
</organism>
<name>A0A8R7QVR9_TRIUA</name>
<feature type="region of interest" description="Disordered" evidence="1">
    <location>
        <begin position="1"/>
        <end position="37"/>
    </location>
</feature>
<reference evidence="3" key="1">
    <citation type="journal article" date="2013" name="Nature">
        <title>Draft genome of the wheat A-genome progenitor Triticum urartu.</title>
        <authorList>
            <person name="Ling H.Q."/>
            <person name="Zhao S."/>
            <person name="Liu D."/>
            <person name="Wang J."/>
            <person name="Sun H."/>
            <person name="Zhang C."/>
            <person name="Fan H."/>
            <person name="Li D."/>
            <person name="Dong L."/>
            <person name="Tao Y."/>
            <person name="Gao C."/>
            <person name="Wu H."/>
            <person name="Li Y."/>
            <person name="Cui Y."/>
            <person name="Guo X."/>
            <person name="Zheng S."/>
            <person name="Wang B."/>
            <person name="Yu K."/>
            <person name="Liang Q."/>
            <person name="Yang W."/>
            <person name="Lou X."/>
            <person name="Chen J."/>
            <person name="Feng M."/>
            <person name="Jian J."/>
            <person name="Zhang X."/>
            <person name="Luo G."/>
            <person name="Jiang Y."/>
            <person name="Liu J."/>
            <person name="Wang Z."/>
            <person name="Sha Y."/>
            <person name="Zhang B."/>
            <person name="Wu H."/>
            <person name="Tang D."/>
            <person name="Shen Q."/>
            <person name="Xue P."/>
            <person name="Zou S."/>
            <person name="Wang X."/>
            <person name="Liu X."/>
            <person name="Wang F."/>
            <person name="Yang Y."/>
            <person name="An X."/>
            <person name="Dong Z."/>
            <person name="Zhang K."/>
            <person name="Zhang X."/>
            <person name="Luo M.C."/>
            <person name="Dvorak J."/>
            <person name="Tong Y."/>
            <person name="Wang J."/>
            <person name="Yang H."/>
            <person name="Li Z."/>
            <person name="Wang D."/>
            <person name="Zhang A."/>
            <person name="Wang J."/>
        </authorList>
    </citation>
    <scope>NUCLEOTIDE SEQUENCE</scope>
    <source>
        <strain evidence="3">cv. G1812</strain>
    </source>
</reference>
<feature type="compositionally biased region" description="Polar residues" evidence="1">
    <location>
        <begin position="1"/>
        <end position="13"/>
    </location>
</feature>